<dbReference type="InterPro" id="IPR021255">
    <property type="entry name" value="DUF2807"/>
</dbReference>
<dbReference type="EMBL" id="LWHJ01000011">
    <property type="protein sequence ID" value="OAQ42247.1"/>
    <property type="molecule type" value="Genomic_DNA"/>
</dbReference>
<keyword evidence="4" id="KW-1185">Reference proteome</keyword>
<organism evidence="3 4">
    <name type="scientific">Pedobacter psychrophilus</name>
    <dbReference type="NCBI Taxonomy" id="1826909"/>
    <lineage>
        <taxon>Bacteria</taxon>
        <taxon>Pseudomonadati</taxon>
        <taxon>Bacteroidota</taxon>
        <taxon>Sphingobacteriia</taxon>
        <taxon>Sphingobacteriales</taxon>
        <taxon>Sphingobacteriaceae</taxon>
        <taxon>Pedobacter</taxon>
    </lineage>
</organism>
<feature type="domain" description="Putative auto-transporter adhesin head GIN" evidence="2">
    <location>
        <begin position="40"/>
        <end position="224"/>
    </location>
</feature>
<evidence type="ECO:0000313" key="3">
    <source>
        <dbReference type="EMBL" id="OAQ42247.1"/>
    </source>
</evidence>
<gene>
    <name evidence="3" type="ORF">A5893_03805</name>
</gene>
<name>A0A179DMF8_9SPHI</name>
<feature type="chain" id="PRO_5008100658" description="Putative auto-transporter adhesin head GIN domain-containing protein" evidence="1">
    <location>
        <begin position="22"/>
        <end position="239"/>
    </location>
</feature>
<dbReference type="PANTHER" id="PTHR39200:SF1">
    <property type="entry name" value="AUTO-TRANSPORTER ADHESIN HEAD GIN DOMAIN-CONTAINING PROTEIN-RELATED"/>
    <property type="match status" value="1"/>
</dbReference>
<evidence type="ECO:0000256" key="1">
    <source>
        <dbReference type="SAM" id="SignalP"/>
    </source>
</evidence>
<dbReference type="STRING" id="1826909.A5893_03805"/>
<dbReference type="Gene3D" id="2.160.20.120">
    <property type="match status" value="1"/>
</dbReference>
<dbReference type="Pfam" id="PF10988">
    <property type="entry name" value="DUF2807"/>
    <property type="match status" value="1"/>
</dbReference>
<comment type="caution">
    <text evidence="3">The sequence shown here is derived from an EMBL/GenBank/DDBJ whole genome shotgun (WGS) entry which is preliminary data.</text>
</comment>
<evidence type="ECO:0000313" key="4">
    <source>
        <dbReference type="Proteomes" id="UP000078459"/>
    </source>
</evidence>
<keyword evidence="1" id="KW-0732">Signal</keyword>
<protein>
    <recommendedName>
        <fullName evidence="2">Putative auto-transporter adhesin head GIN domain-containing protein</fullName>
    </recommendedName>
</protein>
<dbReference type="Proteomes" id="UP000078459">
    <property type="component" value="Unassembled WGS sequence"/>
</dbReference>
<dbReference type="PANTHER" id="PTHR39200">
    <property type="entry name" value="HYPOTHETICAL EXPORTED PROTEIN"/>
    <property type="match status" value="1"/>
</dbReference>
<sequence length="239" mass="24698">MKLYSICLIAILALNSTASEAKTVNTSNYLTTDEDREVKNFHAVSSSGSFNVTVKMGSKESISLEGDQQDLDRVETLVQNGVLKIRLKRDVNTWNEGVGNISIIVTAKKLDGLILSGSGSIDLEGKLNSAGADIQLSGSGKITAGLDTQTVGIALSGSGNVSLSGEVGSANISISGSGDVNAKNLISDKSQVQIAGSGNVYLNAKEELNATVLGSGSVRYKGNPKLSVSKVGSGSVEKM</sequence>
<dbReference type="OrthoDB" id="794214at2"/>
<reference evidence="3 4" key="2">
    <citation type="submission" date="2016-06" db="EMBL/GenBank/DDBJ databases">
        <title>Pedobacter psychrophilus sp. nov., isolated from Antarctic fragmentary rock.</title>
        <authorList>
            <person name="Svec P."/>
        </authorList>
    </citation>
    <scope>NUCLEOTIDE SEQUENCE [LARGE SCALE GENOMIC DNA]</scope>
    <source>
        <strain evidence="3 4">CCM 8644</strain>
    </source>
</reference>
<reference evidence="3 4" key="1">
    <citation type="submission" date="2016-04" db="EMBL/GenBank/DDBJ databases">
        <authorList>
            <person name="Evans L.H."/>
            <person name="Alamgir A."/>
            <person name="Owens N."/>
            <person name="Weber N.D."/>
            <person name="Virtaneva K."/>
            <person name="Barbian K."/>
            <person name="Babar A."/>
            <person name="Rosenke K."/>
        </authorList>
    </citation>
    <scope>NUCLEOTIDE SEQUENCE [LARGE SCALE GENOMIC DNA]</scope>
    <source>
        <strain evidence="3 4">CCM 8644</strain>
    </source>
</reference>
<feature type="signal peptide" evidence="1">
    <location>
        <begin position="1"/>
        <end position="21"/>
    </location>
</feature>
<accession>A0A179DMF8</accession>
<proteinExistence type="predicted"/>
<dbReference type="RefSeq" id="WP_068821277.1">
    <property type="nucleotide sequence ID" value="NZ_LWHJ01000011.1"/>
</dbReference>
<dbReference type="AlphaFoldDB" id="A0A179DMF8"/>
<evidence type="ECO:0000259" key="2">
    <source>
        <dbReference type="Pfam" id="PF10988"/>
    </source>
</evidence>